<keyword evidence="3 8" id="KW-0732">Signal</keyword>
<dbReference type="InterPro" id="IPR043577">
    <property type="entry name" value="AE"/>
</dbReference>
<gene>
    <name evidence="10" type="ORF">GUJ93_ZPchr0005g15556</name>
</gene>
<evidence type="ECO:0000256" key="6">
    <source>
        <dbReference type="ARBA" id="ARBA00023157"/>
    </source>
</evidence>
<evidence type="ECO:0000256" key="5">
    <source>
        <dbReference type="ARBA" id="ARBA00022807"/>
    </source>
</evidence>
<keyword evidence="5" id="KW-0788">Thiol protease</keyword>
<dbReference type="PIRSF" id="PIRSF500139">
    <property type="entry name" value="AE"/>
    <property type="match status" value="1"/>
</dbReference>
<keyword evidence="6" id="KW-1015">Disulfide bond</keyword>
<protein>
    <recommendedName>
        <fullName evidence="9">Legumain prodomain domain-containing protein</fullName>
    </recommendedName>
</protein>
<comment type="similarity">
    <text evidence="1">Belongs to the peptidase C13 family.</text>
</comment>
<sequence>MARGLRCLLLAPLLLLVTAVAGAQWQDFLHLPSADGGGEEDVVGTRWAVIIAGSNGYYNYRHQADVCHAYQIMKKGGLNDENIIVLMYDDIANNTDNPRPGIIINHPTGADVYAGVPKDYTGKDVNVNNFLAVLLGNKSALTGGSGKVVDSGPDDHIFVYYADHGGPGVLGMPGDEYLYANDLVQALKKKHAGGAYKSMVIYVEACESGSVFEGLLPADIAVYATTAANTQESSWGTYCPGDEQGAPPEEFDTCLGDLYSVAWMEDSEAHQDDMRGESLRQQYDAVKERTSAEGTYNSGSHVMQYGNLDLAAQSLFLYIGGTSTSPDDDNDKLLLLGTAAAPAVHQRDADLLYFWHKYRRATEGTSEKGAAREQLLGEMGRRSRVDSSVELIGDLLFGSDRSREILNGVRPAGQPLTDDWDCLKSMVRTFEAHCGSLGQYGMKHMRAFANICNAGVAHLQAMPKVASHACSLPSKLNFDRPSSGV</sequence>
<dbReference type="GO" id="GO:0005773">
    <property type="term" value="C:vacuole"/>
    <property type="evidence" value="ECO:0007669"/>
    <property type="project" value="GOC"/>
</dbReference>
<evidence type="ECO:0000313" key="10">
    <source>
        <dbReference type="EMBL" id="KAG8069073.1"/>
    </source>
</evidence>
<name>A0A8J5SCD1_ZIZPA</name>
<evidence type="ECO:0000313" key="11">
    <source>
        <dbReference type="Proteomes" id="UP000729402"/>
    </source>
</evidence>
<evidence type="ECO:0000256" key="2">
    <source>
        <dbReference type="ARBA" id="ARBA00022670"/>
    </source>
</evidence>
<proteinExistence type="inferred from homology"/>
<dbReference type="FunFam" id="1.10.132.130:FF:000001">
    <property type="entry name" value="Vacuolar-processing enzyme beta-isozyme"/>
    <property type="match status" value="1"/>
</dbReference>
<dbReference type="PANTHER" id="PTHR12000:SF50">
    <property type="entry name" value="VACUOLAR-PROCESSING ENZYME GAMMA-ISOZYME"/>
    <property type="match status" value="1"/>
</dbReference>
<evidence type="ECO:0000256" key="1">
    <source>
        <dbReference type="ARBA" id="ARBA00009941"/>
    </source>
</evidence>
<dbReference type="GO" id="GO:0004197">
    <property type="term" value="F:cysteine-type endopeptidase activity"/>
    <property type="evidence" value="ECO:0007669"/>
    <property type="project" value="TreeGrafter"/>
</dbReference>
<organism evidence="10 11">
    <name type="scientific">Zizania palustris</name>
    <name type="common">Northern wild rice</name>
    <dbReference type="NCBI Taxonomy" id="103762"/>
    <lineage>
        <taxon>Eukaryota</taxon>
        <taxon>Viridiplantae</taxon>
        <taxon>Streptophyta</taxon>
        <taxon>Embryophyta</taxon>
        <taxon>Tracheophyta</taxon>
        <taxon>Spermatophyta</taxon>
        <taxon>Magnoliopsida</taxon>
        <taxon>Liliopsida</taxon>
        <taxon>Poales</taxon>
        <taxon>Poaceae</taxon>
        <taxon>BOP clade</taxon>
        <taxon>Oryzoideae</taxon>
        <taxon>Oryzeae</taxon>
        <taxon>Zizaniinae</taxon>
        <taxon>Zizania</taxon>
    </lineage>
</organism>
<evidence type="ECO:0000256" key="7">
    <source>
        <dbReference type="ARBA" id="ARBA00023180"/>
    </source>
</evidence>
<evidence type="ECO:0000256" key="4">
    <source>
        <dbReference type="ARBA" id="ARBA00022801"/>
    </source>
</evidence>
<dbReference type="FunFam" id="3.40.50.1460:FF:000005">
    <property type="entry name" value="Vacuolar-processing enzyme beta-isozyme"/>
    <property type="match status" value="1"/>
</dbReference>
<evidence type="ECO:0000256" key="3">
    <source>
        <dbReference type="ARBA" id="ARBA00022729"/>
    </source>
</evidence>
<dbReference type="AlphaFoldDB" id="A0A8J5SCD1"/>
<dbReference type="CDD" id="cd21115">
    <property type="entry name" value="legumain_C"/>
    <property type="match status" value="1"/>
</dbReference>
<feature type="chain" id="PRO_5035280177" description="Legumain prodomain domain-containing protein" evidence="8">
    <location>
        <begin position="23"/>
        <end position="485"/>
    </location>
</feature>
<dbReference type="Proteomes" id="UP000729402">
    <property type="component" value="Unassembled WGS sequence"/>
</dbReference>
<evidence type="ECO:0000259" key="9">
    <source>
        <dbReference type="Pfam" id="PF20985"/>
    </source>
</evidence>
<keyword evidence="4" id="KW-0378">Hydrolase</keyword>
<evidence type="ECO:0000256" key="8">
    <source>
        <dbReference type="SAM" id="SignalP"/>
    </source>
</evidence>
<dbReference type="PANTHER" id="PTHR12000">
    <property type="entry name" value="HEMOGLOBINASE FAMILY MEMBER"/>
    <property type="match status" value="1"/>
</dbReference>
<dbReference type="InterPro" id="IPR001096">
    <property type="entry name" value="Peptidase_C13"/>
</dbReference>
<dbReference type="EMBL" id="JAAALK010000284">
    <property type="protein sequence ID" value="KAG8069073.1"/>
    <property type="molecule type" value="Genomic_DNA"/>
</dbReference>
<dbReference type="OrthoDB" id="192611at2759"/>
<dbReference type="GO" id="GO:0006624">
    <property type="term" value="P:vacuolar protein processing"/>
    <property type="evidence" value="ECO:0007669"/>
    <property type="project" value="TreeGrafter"/>
</dbReference>
<reference evidence="10" key="1">
    <citation type="journal article" date="2021" name="bioRxiv">
        <title>Whole Genome Assembly and Annotation of Northern Wild Rice, Zizania palustris L., Supports a Whole Genome Duplication in the Zizania Genus.</title>
        <authorList>
            <person name="Haas M."/>
            <person name="Kono T."/>
            <person name="Macchietto M."/>
            <person name="Millas R."/>
            <person name="McGilp L."/>
            <person name="Shao M."/>
            <person name="Duquette J."/>
            <person name="Hirsch C.N."/>
            <person name="Kimball J."/>
        </authorList>
    </citation>
    <scope>NUCLEOTIDE SEQUENCE</scope>
    <source>
        <tissue evidence="10">Fresh leaf tissue</tissue>
    </source>
</reference>
<keyword evidence="2" id="KW-0645">Protease</keyword>
<dbReference type="GO" id="GO:0051603">
    <property type="term" value="P:proteolysis involved in protein catabolic process"/>
    <property type="evidence" value="ECO:0007669"/>
    <property type="project" value="TreeGrafter"/>
</dbReference>
<feature type="domain" description="Legumain prodomain" evidence="9">
    <location>
        <begin position="374"/>
        <end position="470"/>
    </location>
</feature>
<dbReference type="InterPro" id="IPR048501">
    <property type="entry name" value="Legum_prodom"/>
</dbReference>
<comment type="caution">
    <text evidence="10">The sequence shown here is derived from an EMBL/GenBank/DDBJ whole genome shotgun (WGS) entry which is preliminary data.</text>
</comment>
<feature type="signal peptide" evidence="8">
    <location>
        <begin position="1"/>
        <end position="22"/>
    </location>
</feature>
<keyword evidence="7" id="KW-0325">Glycoprotein</keyword>
<dbReference type="Pfam" id="PF20985">
    <property type="entry name" value="Legum_prodom"/>
    <property type="match status" value="1"/>
</dbReference>
<accession>A0A8J5SCD1</accession>
<dbReference type="Pfam" id="PF01650">
    <property type="entry name" value="Peptidase_C13"/>
    <property type="match status" value="1"/>
</dbReference>
<dbReference type="PIRSF" id="PIRSF019663">
    <property type="entry name" value="Legumain"/>
    <property type="match status" value="1"/>
</dbReference>
<reference evidence="10" key="2">
    <citation type="submission" date="2021-02" db="EMBL/GenBank/DDBJ databases">
        <authorList>
            <person name="Kimball J.A."/>
            <person name="Haas M.W."/>
            <person name="Macchietto M."/>
            <person name="Kono T."/>
            <person name="Duquette J."/>
            <person name="Shao M."/>
        </authorList>
    </citation>
    <scope>NUCLEOTIDE SEQUENCE</scope>
    <source>
        <tissue evidence="10">Fresh leaf tissue</tissue>
    </source>
</reference>
<keyword evidence="11" id="KW-1185">Reference proteome</keyword>